<dbReference type="PANTHER" id="PTHR43390:SF1">
    <property type="entry name" value="CHLOROPLAST PROCESSING PEPTIDASE"/>
    <property type="match status" value="1"/>
</dbReference>
<dbReference type="GO" id="GO:0006465">
    <property type="term" value="P:signal peptide processing"/>
    <property type="evidence" value="ECO:0007669"/>
    <property type="project" value="InterPro"/>
</dbReference>
<dbReference type="Proteomes" id="UP000006222">
    <property type="component" value="Unassembled WGS sequence"/>
</dbReference>
<evidence type="ECO:0000256" key="1">
    <source>
        <dbReference type="ARBA" id="ARBA00009370"/>
    </source>
</evidence>
<dbReference type="InterPro" id="IPR019533">
    <property type="entry name" value="Peptidase_S26"/>
</dbReference>
<evidence type="ECO:0000256" key="2">
    <source>
        <dbReference type="ARBA" id="ARBA00019232"/>
    </source>
</evidence>
<evidence type="ECO:0000256" key="3">
    <source>
        <dbReference type="ARBA" id="ARBA00029906"/>
    </source>
</evidence>
<dbReference type="GO" id="GO:0016020">
    <property type="term" value="C:membrane"/>
    <property type="evidence" value="ECO:0007669"/>
    <property type="project" value="InterPro"/>
</dbReference>
<evidence type="ECO:0000313" key="5">
    <source>
        <dbReference type="EMBL" id="EGF26564.1"/>
    </source>
</evidence>
<dbReference type="PATRIC" id="fig|991778.3.peg.3724"/>
<dbReference type="Gene3D" id="2.10.109.10">
    <property type="entry name" value="Umud Fragment, subunit A"/>
    <property type="match status" value="1"/>
</dbReference>
<protein>
    <recommendedName>
        <fullName evidence="2">Signal peptidase I</fullName>
    </recommendedName>
    <alternativeName>
        <fullName evidence="3">Leader peptidase I</fullName>
    </alternativeName>
</protein>
<organism evidence="5 6">
    <name type="scientific">Rhodopirellula baltica WH47</name>
    <dbReference type="NCBI Taxonomy" id="991778"/>
    <lineage>
        <taxon>Bacteria</taxon>
        <taxon>Pseudomonadati</taxon>
        <taxon>Planctomycetota</taxon>
        <taxon>Planctomycetia</taxon>
        <taxon>Pirellulales</taxon>
        <taxon>Pirellulaceae</taxon>
        <taxon>Rhodopirellula</taxon>
    </lineage>
</organism>
<proteinExistence type="inferred from homology"/>
<name>F2AUV5_RHOBT</name>
<evidence type="ECO:0000259" key="4">
    <source>
        <dbReference type="Pfam" id="PF10502"/>
    </source>
</evidence>
<feature type="domain" description="Peptidase S26" evidence="4">
    <location>
        <begin position="388"/>
        <end position="423"/>
    </location>
</feature>
<sequence>MSILFQPEVSAAIPSRISRRRWLAGAGWITIGVAGCETRHETIAEYQVAGPSMAPTLWGPSVQFSCTACQVRIRVDVDRWQSIQLQSANAHQSTRSAPRCWHCGTMVDVKSASSLIRIKPDVVTVVATPVRQIQARLDKSEKPLIVVKREGSVHIKRLLAGPGQIVTADDDGRLLVDGNAVAVPDSPQLPIDLDDRRVGELASRWRCGSNAWQRDQHGVWSSFEGGAGPGSSVAWLVYEHRNIYRSNVVSRVLDDCPANLGLDRRLNPIDEIGLTFVIRPRTGKDADALDTQVDHLVRVMVWTDRGLRVVSKSVPGQSDEGGVTIEFTPQAFREGEIVTETDELDGELPTLSPTSPVAIGMDPRAVLDARSLKLWRLVSWRAPALSRWELRSNEWFVAGDNVPVSVDSRTWGSVQTNQIIGVCQRSDRNRMAQIHD</sequence>
<accession>F2AUV5</accession>
<gene>
    <name evidence="5" type="ORF">RBWH47_05462</name>
</gene>
<dbReference type="AlphaFoldDB" id="F2AUV5"/>
<dbReference type="GO" id="GO:0004252">
    <property type="term" value="F:serine-type endopeptidase activity"/>
    <property type="evidence" value="ECO:0007669"/>
    <property type="project" value="InterPro"/>
</dbReference>
<dbReference type="CDD" id="cd06530">
    <property type="entry name" value="S26_SPase_I"/>
    <property type="match status" value="1"/>
</dbReference>
<dbReference type="SUPFAM" id="SSF51306">
    <property type="entry name" value="LexA/Signal peptidase"/>
    <property type="match status" value="1"/>
</dbReference>
<evidence type="ECO:0000313" key="6">
    <source>
        <dbReference type="Proteomes" id="UP000006222"/>
    </source>
</evidence>
<dbReference type="PANTHER" id="PTHR43390">
    <property type="entry name" value="SIGNAL PEPTIDASE I"/>
    <property type="match status" value="1"/>
</dbReference>
<dbReference type="Pfam" id="PF10502">
    <property type="entry name" value="Peptidase_S26"/>
    <property type="match status" value="1"/>
</dbReference>
<reference evidence="5 6" key="1">
    <citation type="journal article" date="2013" name="Mar. Genomics">
        <title>Expression of sulfatases in Rhodopirellula baltica and the diversity of sulfatases in the genus Rhodopirellula.</title>
        <authorList>
            <person name="Wegner C.E."/>
            <person name="Richter-Heitmann T."/>
            <person name="Klindworth A."/>
            <person name="Klockow C."/>
            <person name="Richter M."/>
            <person name="Achstetter T."/>
            <person name="Glockner F.O."/>
            <person name="Harder J."/>
        </authorList>
    </citation>
    <scope>NUCLEOTIDE SEQUENCE [LARGE SCALE GENOMIC DNA]</scope>
    <source>
        <strain evidence="5 6">WH47</strain>
    </source>
</reference>
<dbReference type="EMBL" id="AFAR01000181">
    <property type="protein sequence ID" value="EGF26564.1"/>
    <property type="molecule type" value="Genomic_DNA"/>
</dbReference>
<dbReference type="InterPro" id="IPR000223">
    <property type="entry name" value="Pept_S26A_signal_pept_1"/>
</dbReference>
<comment type="caution">
    <text evidence="5">The sequence shown here is derived from an EMBL/GenBank/DDBJ whole genome shotgun (WGS) entry which is preliminary data.</text>
</comment>
<dbReference type="InterPro" id="IPR036286">
    <property type="entry name" value="LexA/Signal_pep-like_sf"/>
</dbReference>
<comment type="similarity">
    <text evidence="1">Belongs to the peptidase S26 family.</text>
</comment>